<feature type="transmembrane region" description="Helical" evidence="7">
    <location>
        <begin position="174"/>
        <end position="193"/>
    </location>
</feature>
<feature type="transmembrane region" description="Helical" evidence="7">
    <location>
        <begin position="307"/>
        <end position="335"/>
    </location>
</feature>
<feature type="transmembrane region" description="Helical" evidence="7">
    <location>
        <begin position="386"/>
        <end position="404"/>
    </location>
</feature>
<protein>
    <recommendedName>
        <fullName evidence="6">Transporter</fullName>
    </recommendedName>
</protein>
<dbReference type="AlphaFoldDB" id="A0A9D9E3V2"/>
<dbReference type="Pfam" id="PF00209">
    <property type="entry name" value="SNF"/>
    <property type="match status" value="2"/>
</dbReference>
<dbReference type="GO" id="GO:0015293">
    <property type="term" value="F:symporter activity"/>
    <property type="evidence" value="ECO:0007669"/>
    <property type="project" value="UniProtKB-KW"/>
</dbReference>
<feature type="transmembrane region" description="Helical" evidence="7">
    <location>
        <begin position="347"/>
        <end position="366"/>
    </location>
</feature>
<accession>A0A9D9E3V2</accession>
<dbReference type="PANTHER" id="PTHR42948">
    <property type="entry name" value="TRANSPORTER"/>
    <property type="match status" value="1"/>
</dbReference>
<gene>
    <name evidence="8" type="ORF">IAA97_06465</name>
</gene>
<dbReference type="Proteomes" id="UP000823615">
    <property type="component" value="Unassembled WGS sequence"/>
</dbReference>
<evidence type="ECO:0000256" key="7">
    <source>
        <dbReference type="SAM" id="Phobius"/>
    </source>
</evidence>
<proteinExistence type="inferred from homology"/>
<evidence type="ECO:0000313" key="9">
    <source>
        <dbReference type="Proteomes" id="UP000823615"/>
    </source>
</evidence>
<feature type="transmembrane region" description="Helical" evidence="7">
    <location>
        <begin position="219"/>
        <end position="246"/>
    </location>
</feature>
<comment type="similarity">
    <text evidence="6">Belongs to the sodium:neurotransmitter symporter (SNF) (TC 2.A.22) family.</text>
</comment>
<keyword evidence="5 7" id="KW-0472">Membrane</keyword>
<reference evidence="8" key="2">
    <citation type="journal article" date="2021" name="PeerJ">
        <title>Extensive microbial diversity within the chicken gut microbiome revealed by metagenomics and culture.</title>
        <authorList>
            <person name="Gilroy R."/>
            <person name="Ravi A."/>
            <person name="Getino M."/>
            <person name="Pursley I."/>
            <person name="Horton D.L."/>
            <person name="Alikhan N.F."/>
            <person name="Baker D."/>
            <person name="Gharbi K."/>
            <person name="Hall N."/>
            <person name="Watson M."/>
            <person name="Adriaenssens E.M."/>
            <person name="Foster-Nyarko E."/>
            <person name="Jarju S."/>
            <person name="Secka A."/>
            <person name="Antonio M."/>
            <person name="Oren A."/>
            <person name="Chaudhuri R.R."/>
            <person name="La Ragione R."/>
            <person name="Hildebrand F."/>
            <person name="Pallen M.J."/>
        </authorList>
    </citation>
    <scope>NUCLEOTIDE SEQUENCE</scope>
    <source>
        <strain evidence="8">7293</strain>
    </source>
</reference>
<dbReference type="InterPro" id="IPR037272">
    <property type="entry name" value="SNS_sf"/>
</dbReference>
<dbReference type="PROSITE" id="PS00610">
    <property type="entry name" value="NA_NEUROTRAN_SYMP_1"/>
    <property type="match status" value="1"/>
</dbReference>
<comment type="caution">
    <text evidence="8">The sequence shown here is derived from an EMBL/GenBank/DDBJ whole genome shotgun (WGS) entry which is preliminary data.</text>
</comment>
<evidence type="ECO:0000256" key="6">
    <source>
        <dbReference type="RuleBase" id="RU003732"/>
    </source>
</evidence>
<dbReference type="PRINTS" id="PR00176">
    <property type="entry name" value="NANEUSMPORT"/>
</dbReference>
<dbReference type="SUPFAM" id="SSF161070">
    <property type="entry name" value="SNF-like"/>
    <property type="match status" value="1"/>
</dbReference>
<feature type="transmembrane region" description="Helical" evidence="7">
    <location>
        <begin position="142"/>
        <end position="162"/>
    </location>
</feature>
<feature type="transmembrane region" description="Helical" evidence="7">
    <location>
        <begin position="258"/>
        <end position="282"/>
    </location>
</feature>
<evidence type="ECO:0000256" key="4">
    <source>
        <dbReference type="ARBA" id="ARBA00022989"/>
    </source>
</evidence>
<dbReference type="PROSITE" id="PS50267">
    <property type="entry name" value="NA_NEUROTRAN_SYMP_3"/>
    <property type="match status" value="1"/>
</dbReference>
<dbReference type="PANTHER" id="PTHR42948:SF1">
    <property type="entry name" value="TRANSPORTER"/>
    <property type="match status" value="1"/>
</dbReference>
<feature type="transmembrane region" description="Helical" evidence="7">
    <location>
        <begin position="86"/>
        <end position="116"/>
    </location>
</feature>
<dbReference type="NCBIfam" id="NF037979">
    <property type="entry name" value="Na_transp"/>
    <property type="match status" value="1"/>
</dbReference>
<sequence length="456" mass="50316">MKERETLASRLGFILLSAGCAVGLGNVWRFPYITGQYGGAVFVLIYLLCLALIGLPVMVMEFSIGRASKRNISDALKILEPKGKKWHWFGPIAIAGNYLLMMFYTVITGWLLYYFFSSLLGRFQGLDAEGAKIAFATLQSNVPVQIIFMVISVVIGFLICMGGLQNGVERASKIMMLGLLCIMLLLVLNSSFLENAGEGFRFYLVPDFERAKEAGLSEIIFAAMSQAFFTLSIGMGGMEIFGSYIGKDQSLTGEALRIIILDTSVALMAGLIIFPACFSFGVNPDSGPNLLFVTLPNIFSSMSGGRIWGSLFFLFMAFAAMTTLIAVFENIIAYWMDSHGWSRRKAALINMVVIALLALPCILGYNVFSSFQPLGDGTSVLDLEDFLISSTIMPIGSLLFVLFCSHKSGWGWKNFIAEADEGDGVKFPSWLRFYVKWILPIVVAIIFIKGYWDIFS</sequence>
<keyword evidence="4 7" id="KW-1133">Transmembrane helix</keyword>
<evidence type="ECO:0000256" key="3">
    <source>
        <dbReference type="ARBA" id="ARBA00022692"/>
    </source>
</evidence>
<feature type="transmembrane region" description="Helical" evidence="7">
    <location>
        <begin position="40"/>
        <end position="65"/>
    </location>
</feature>
<organism evidence="8 9">
    <name type="scientific">Candidatus Ornithospirochaeta stercoripullorum</name>
    <dbReference type="NCBI Taxonomy" id="2840899"/>
    <lineage>
        <taxon>Bacteria</taxon>
        <taxon>Pseudomonadati</taxon>
        <taxon>Spirochaetota</taxon>
        <taxon>Spirochaetia</taxon>
        <taxon>Spirochaetales</taxon>
        <taxon>Spirochaetaceae</taxon>
        <taxon>Spirochaetaceae incertae sedis</taxon>
        <taxon>Candidatus Ornithospirochaeta</taxon>
    </lineage>
</organism>
<dbReference type="InterPro" id="IPR000175">
    <property type="entry name" value="Na/ntran_symport"/>
</dbReference>
<keyword evidence="2 6" id="KW-0813">Transport</keyword>
<evidence type="ECO:0000256" key="1">
    <source>
        <dbReference type="ARBA" id="ARBA00004141"/>
    </source>
</evidence>
<feature type="transmembrane region" description="Helical" evidence="7">
    <location>
        <begin position="7"/>
        <end position="28"/>
    </location>
</feature>
<reference evidence="8" key="1">
    <citation type="submission" date="2020-10" db="EMBL/GenBank/DDBJ databases">
        <authorList>
            <person name="Gilroy R."/>
        </authorList>
    </citation>
    <scope>NUCLEOTIDE SEQUENCE</scope>
    <source>
        <strain evidence="8">7293</strain>
    </source>
</reference>
<dbReference type="EMBL" id="JADIMT010000072">
    <property type="protein sequence ID" value="MBO8436604.1"/>
    <property type="molecule type" value="Genomic_DNA"/>
</dbReference>
<keyword evidence="3 6" id="KW-0812">Transmembrane</keyword>
<comment type="subcellular location">
    <subcellularLocation>
        <location evidence="1">Membrane</location>
        <topology evidence="1">Multi-pass membrane protein</topology>
    </subcellularLocation>
</comment>
<dbReference type="GO" id="GO:0016020">
    <property type="term" value="C:membrane"/>
    <property type="evidence" value="ECO:0007669"/>
    <property type="project" value="UniProtKB-SubCell"/>
</dbReference>
<feature type="transmembrane region" description="Helical" evidence="7">
    <location>
        <begin position="433"/>
        <end position="452"/>
    </location>
</feature>
<evidence type="ECO:0000256" key="2">
    <source>
        <dbReference type="ARBA" id="ARBA00022448"/>
    </source>
</evidence>
<name>A0A9D9E3V2_9SPIO</name>
<keyword evidence="6" id="KW-0769">Symport</keyword>
<dbReference type="CDD" id="cd10336">
    <property type="entry name" value="SLC6sbd_Tyt1-Like"/>
    <property type="match status" value="1"/>
</dbReference>
<evidence type="ECO:0000313" key="8">
    <source>
        <dbReference type="EMBL" id="MBO8436604.1"/>
    </source>
</evidence>
<dbReference type="InterPro" id="IPR047218">
    <property type="entry name" value="YocR/YhdH-like"/>
</dbReference>
<evidence type="ECO:0000256" key="5">
    <source>
        <dbReference type="ARBA" id="ARBA00023136"/>
    </source>
</evidence>